<dbReference type="Proteomes" id="UP000307440">
    <property type="component" value="Unassembled WGS sequence"/>
</dbReference>
<evidence type="ECO:0000256" key="4">
    <source>
        <dbReference type="ARBA" id="ARBA00022454"/>
    </source>
</evidence>
<dbReference type="InterPro" id="IPR007125">
    <property type="entry name" value="H2A/H2B/H3"/>
</dbReference>
<dbReference type="AlphaFoldDB" id="A0A5C3KY42"/>
<dbReference type="GO" id="GO:0030527">
    <property type="term" value="F:structural constituent of chromatin"/>
    <property type="evidence" value="ECO:0007669"/>
    <property type="project" value="InterPro"/>
</dbReference>
<dbReference type="GO" id="GO:0046982">
    <property type="term" value="F:protein heterodimerization activity"/>
    <property type="evidence" value="ECO:0007669"/>
    <property type="project" value="InterPro"/>
</dbReference>
<sequence>MKAPNGTLALREIRQMQASTEQLIRKLPFQRLVREIANGHGVALRFKPDAFAAIQEASETYLIHLFEDIQIAALHAKRVTIMDRDLALALRLRGDNF</sequence>
<evidence type="ECO:0000313" key="10">
    <source>
        <dbReference type="Proteomes" id="UP000307440"/>
    </source>
</evidence>
<keyword evidence="7" id="KW-0544">Nucleosome core</keyword>
<name>A0A5C3KY42_COPMA</name>
<dbReference type="GO" id="GO:0005634">
    <property type="term" value="C:nucleus"/>
    <property type="evidence" value="ECO:0007669"/>
    <property type="project" value="UniProtKB-SubCell"/>
</dbReference>
<dbReference type="PANTHER" id="PTHR11426">
    <property type="entry name" value="HISTONE H3"/>
    <property type="match status" value="1"/>
</dbReference>
<organism evidence="9 10">
    <name type="scientific">Coprinopsis marcescibilis</name>
    <name type="common">Agaric fungus</name>
    <name type="synonym">Psathyrella marcescibilis</name>
    <dbReference type="NCBI Taxonomy" id="230819"/>
    <lineage>
        <taxon>Eukaryota</taxon>
        <taxon>Fungi</taxon>
        <taxon>Dikarya</taxon>
        <taxon>Basidiomycota</taxon>
        <taxon>Agaricomycotina</taxon>
        <taxon>Agaricomycetes</taxon>
        <taxon>Agaricomycetidae</taxon>
        <taxon>Agaricales</taxon>
        <taxon>Agaricineae</taxon>
        <taxon>Psathyrellaceae</taxon>
        <taxon>Coprinopsis</taxon>
    </lineage>
</organism>
<dbReference type="PROSITE" id="PS00959">
    <property type="entry name" value="HISTONE_H3_2"/>
    <property type="match status" value="1"/>
</dbReference>
<dbReference type="SMART" id="SM00428">
    <property type="entry name" value="H3"/>
    <property type="match status" value="1"/>
</dbReference>
<evidence type="ECO:0000256" key="7">
    <source>
        <dbReference type="ARBA" id="ARBA00023269"/>
    </source>
</evidence>
<keyword evidence="10" id="KW-1185">Reference proteome</keyword>
<reference evidence="9 10" key="1">
    <citation type="journal article" date="2019" name="Nat. Ecol. Evol.">
        <title>Megaphylogeny resolves global patterns of mushroom evolution.</title>
        <authorList>
            <person name="Varga T."/>
            <person name="Krizsan K."/>
            <person name="Foldi C."/>
            <person name="Dima B."/>
            <person name="Sanchez-Garcia M."/>
            <person name="Sanchez-Ramirez S."/>
            <person name="Szollosi G.J."/>
            <person name="Szarkandi J.G."/>
            <person name="Papp V."/>
            <person name="Albert L."/>
            <person name="Andreopoulos W."/>
            <person name="Angelini C."/>
            <person name="Antonin V."/>
            <person name="Barry K.W."/>
            <person name="Bougher N.L."/>
            <person name="Buchanan P."/>
            <person name="Buyck B."/>
            <person name="Bense V."/>
            <person name="Catcheside P."/>
            <person name="Chovatia M."/>
            <person name="Cooper J."/>
            <person name="Damon W."/>
            <person name="Desjardin D."/>
            <person name="Finy P."/>
            <person name="Geml J."/>
            <person name="Haridas S."/>
            <person name="Hughes K."/>
            <person name="Justo A."/>
            <person name="Karasinski D."/>
            <person name="Kautmanova I."/>
            <person name="Kiss B."/>
            <person name="Kocsube S."/>
            <person name="Kotiranta H."/>
            <person name="LaButti K.M."/>
            <person name="Lechner B.E."/>
            <person name="Liimatainen K."/>
            <person name="Lipzen A."/>
            <person name="Lukacs Z."/>
            <person name="Mihaltcheva S."/>
            <person name="Morgado L.N."/>
            <person name="Niskanen T."/>
            <person name="Noordeloos M.E."/>
            <person name="Ohm R.A."/>
            <person name="Ortiz-Santana B."/>
            <person name="Ovrebo C."/>
            <person name="Racz N."/>
            <person name="Riley R."/>
            <person name="Savchenko A."/>
            <person name="Shiryaev A."/>
            <person name="Soop K."/>
            <person name="Spirin V."/>
            <person name="Szebenyi C."/>
            <person name="Tomsovsky M."/>
            <person name="Tulloss R.E."/>
            <person name="Uehling J."/>
            <person name="Grigoriev I.V."/>
            <person name="Vagvolgyi C."/>
            <person name="Papp T."/>
            <person name="Martin F.M."/>
            <person name="Miettinen O."/>
            <person name="Hibbett D.S."/>
            <person name="Nagy L.G."/>
        </authorList>
    </citation>
    <scope>NUCLEOTIDE SEQUENCE [LARGE SCALE GENOMIC DNA]</scope>
    <source>
        <strain evidence="9 10">CBS 121175</strain>
    </source>
</reference>
<dbReference type="InterPro" id="IPR000164">
    <property type="entry name" value="Histone_H3/CENP-A"/>
</dbReference>
<dbReference type="CDD" id="cd22911">
    <property type="entry name" value="HFD_H3"/>
    <property type="match status" value="1"/>
</dbReference>
<keyword evidence="4" id="KW-0158">Chromosome</keyword>
<comment type="similarity">
    <text evidence="3">Belongs to the histone H3 family.</text>
</comment>
<dbReference type="OrthoDB" id="842664at2759"/>
<evidence type="ECO:0000313" key="9">
    <source>
        <dbReference type="EMBL" id="TFK25571.1"/>
    </source>
</evidence>
<keyword evidence="5" id="KW-0238">DNA-binding</keyword>
<feature type="domain" description="Core Histone H2A/H2B/H3" evidence="8">
    <location>
        <begin position="6"/>
        <end position="92"/>
    </location>
</feature>
<gene>
    <name evidence="9" type="ORF">FA15DRAFT_338588</name>
</gene>
<comment type="subcellular location">
    <subcellularLocation>
        <location evidence="2">Chromosome</location>
    </subcellularLocation>
    <subcellularLocation>
        <location evidence="1">Nucleus</location>
    </subcellularLocation>
</comment>
<protein>
    <submittedName>
        <fullName evidence="9">Histone-fold-containing protein</fullName>
    </submittedName>
</protein>
<dbReference type="SUPFAM" id="SSF47113">
    <property type="entry name" value="Histone-fold"/>
    <property type="match status" value="1"/>
</dbReference>
<evidence type="ECO:0000256" key="1">
    <source>
        <dbReference type="ARBA" id="ARBA00004123"/>
    </source>
</evidence>
<evidence type="ECO:0000256" key="5">
    <source>
        <dbReference type="ARBA" id="ARBA00023125"/>
    </source>
</evidence>
<dbReference type="GO" id="GO:0000786">
    <property type="term" value="C:nucleosome"/>
    <property type="evidence" value="ECO:0007669"/>
    <property type="project" value="UniProtKB-KW"/>
</dbReference>
<dbReference type="EMBL" id="ML210184">
    <property type="protein sequence ID" value="TFK25571.1"/>
    <property type="molecule type" value="Genomic_DNA"/>
</dbReference>
<dbReference type="Pfam" id="PF00125">
    <property type="entry name" value="Histone"/>
    <property type="match status" value="1"/>
</dbReference>
<proteinExistence type="inferred from homology"/>
<evidence type="ECO:0000259" key="8">
    <source>
        <dbReference type="Pfam" id="PF00125"/>
    </source>
</evidence>
<dbReference type="STRING" id="230819.A0A5C3KY42"/>
<dbReference type="InterPro" id="IPR009072">
    <property type="entry name" value="Histone-fold"/>
</dbReference>
<dbReference type="FunFam" id="1.10.20.10:FF:000085">
    <property type="entry name" value="Histone H3.2"/>
    <property type="match status" value="1"/>
</dbReference>
<evidence type="ECO:0000256" key="2">
    <source>
        <dbReference type="ARBA" id="ARBA00004286"/>
    </source>
</evidence>
<dbReference type="GO" id="GO:0003677">
    <property type="term" value="F:DNA binding"/>
    <property type="evidence" value="ECO:0007669"/>
    <property type="project" value="UniProtKB-KW"/>
</dbReference>
<evidence type="ECO:0000256" key="6">
    <source>
        <dbReference type="ARBA" id="ARBA00023242"/>
    </source>
</evidence>
<accession>A0A5C3KY42</accession>
<evidence type="ECO:0000256" key="3">
    <source>
        <dbReference type="ARBA" id="ARBA00010343"/>
    </source>
</evidence>
<dbReference type="Gene3D" id="1.10.20.10">
    <property type="entry name" value="Histone, subunit A"/>
    <property type="match status" value="1"/>
</dbReference>
<keyword evidence="6" id="KW-0539">Nucleus</keyword>